<dbReference type="Pfam" id="PF13505">
    <property type="entry name" value="OMP_b-brl"/>
    <property type="match status" value="1"/>
</dbReference>
<feature type="domain" description="Outer membrane protein beta-barrel" evidence="4">
    <location>
        <begin position="6"/>
        <end position="200"/>
    </location>
</feature>
<feature type="signal peptide" evidence="3">
    <location>
        <begin position="1"/>
        <end position="19"/>
    </location>
</feature>
<keyword evidence="1 3" id="KW-0732">Signal</keyword>
<protein>
    <submittedName>
        <fullName evidence="5">Outer membrane beta-barrel protein</fullName>
    </submittedName>
</protein>
<dbReference type="EMBL" id="JAJADQ010000014">
    <property type="protein sequence ID" value="MCB2380196.1"/>
    <property type="molecule type" value="Genomic_DNA"/>
</dbReference>
<dbReference type="SUPFAM" id="SSF56925">
    <property type="entry name" value="OMPA-like"/>
    <property type="match status" value="1"/>
</dbReference>
<evidence type="ECO:0000313" key="5">
    <source>
        <dbReference type="EMBL" id="MCB2380196.1"/>
    </source>
</evidence>
<feature type="compositionally biased region" description="Low complexity" evidence="2">
    <location>
        <begin position="89"/>
        <end position="99"/>
    </location>
</feature>
<feature type="chain" id="PRO_5046112094" evidence="3">
    <location>
        <begin position="20"/>
        <end position="235"/>
    </location>
</feature>
<evidence type="ECO:0000256" key="2">
    <source>
        <dbReference type="SAM" id="MobiDB-lite"/>
    </source>
</evidence>
<keyword evidence="6" id="KW-1185">Reference proteome</keyword>
<feature type="region of interest" description="Disordered" evidence="2">
    <location>
        <begin position="86"/>
        <end position="107"/>
    </location>
</feature>
<evidence type="ECO:0000256" key="3">
    <source>
        <dbReference type="SAM" id="SignalP"/>
    </source>
</evidence>
<sequence length="235" mass="25159">MKKIFLLALLAAGTEAVHAQSIAAGTISLGGTIGYSKSTDKTSSSFQGQNYSYETKSSEFRFSPSVGYFLNDNLALGLSLGYSSERRPYTTSSPSPNNPSREELDPTRTIQVGPYVQYYKMLSEQFGVVGTLGGGYQSLKRYDYINNGPMGGIQISEQKASGFYAGLTPGIIFFPVPKLGISASIGGLGYDRLNYDYPTNTGGSAPSDFEASSSVFGANFGLDQLQFGGTFYLGR</sequence>
<dbReference type="InterPro" id="IPR027385">
    <property type="entry name" value="Beta-barrel_OMP"/>
</dbReference>
<evidence type="ECO:0000256" key="1">
    <source>
        <dbReference type="ARBA" id="ARBA00022729"/>
    </source>
</evidence>
<evidence type="ECO:0000313" key="6">
    <source>
        <dbReference type="Proteomes" id="UP001165297"/>
    </source>
</evidence>
<evidence type="ECO:0000259" key="4">
    <source>
        <dbReference type="Pfam" id="PF13505"/>
    </source>
</evidence>
<gene>
    <name evidence="5" type="ORF">LGH70_21555</name>
</gene>
<comment type="caution">
    <text evidence="5">The sequence shown here is derived from an EMBL/GenBank/DDBJ whole genome shotgun (WGS) entry which is preliminary data.</text>
</comment>
<accession>A0ABS8AJX6</accession>
<organism evidence="5 6">
    <name type="scientific">Hymenobacter nitidus</name>
    <dbReference type="NCBI Taxonomy" id="2880929"/>
    <lineage>
        <taxon>Bacteria</taxon>
        <taxon>Pseudomonadati</taxon>
        <taxon>Bacteroidota</taxon>
        <taxon>Cytophagia</taxon>
        <taxon>Cytophagales</taxon>
        <taxon>Hymenobacteraceae</taxon>
        <taxon>Hymenobacter</taxon>
    </lineage>
</organism>
<proteinExistence type="predicted"/>
<reference evidence="5" key="1">
    <citation type="submission" date="2021-10" db="EMBL/GenBank/DDBJ databases">
        <authorList>
            <person name="Dean J.D."/>
            <person name="Kim M.K."/>
            <person name="Newey C.N."/>
            <person name="Stoker T.S."/>
            <person name="Thompson D.W."/>
            <person name="Grose J.H."/>
        </authorList>
    </citation>
    <scope>NUCLEOTIDE SEQUENCE</scope>
    <source>
        <strain evidence="5">BT635</strain>
    </source>
</reference>
<dbReference type="InterPro" id="IPR011250">
    <property type="entry name" value="OMP/PagP_B-barrel"/>
</dbReference>
<dbReference type="Gene3D" id="2.40.160.20">
    <property type="match status" value="1"/>
</dbReference>
<dbReference type="RefSeq" id="WP_226189903.1">
    <property type="nucleotide sequence ID" value="NZ_JAJADQ010000014.1"/>
</dbReference>
<name>A0ABS8AJX6_9BACT</name>
<dbReference type="Proteomes" id="UP001165297">
    <property type="component" value="Unassembled WGS sequence"/>
</dbReference>